<dbReference type="EMBL" id="JAJFAZ020000007">
    <property type="protein sequence ID" value="KAI5318339.1"/>
    <property type="molecule type" value="Genomic_DNA"/>
</dbReference>
<evidence type="ECO:0000256" key="1">
    <source>
        <dbReference type="SAM" id="MobiDB-lite"/>
    </source>
</evidence>
<reference evidence="2 3" key="1">
    <citation type="journal article" date="2022" name="G3 (Bethesda)">
        <title>Whole-genome sequence and methylome profiling of the almond [Prunus dulcis (Mill.) D.A. Webb] cultivar 'Nonpareil'.</title>
        <authorList>
            <person name="D'Amico-Willman K.M."/>
            <person name="Ouma W.Z."/>
            <person name="Meulia T."/>
            <person name="Sideli G.M."/>
            <person name="Gradziel T.M."/>
            <person name="Fresnedo-Ramirez J."/>
        </authorList>
    </citation>
    <scope>NUCLEOTIDE SEQUENCE [LARGE SCALE GENOMIC DNA]</scope>
    <source>
        <strain evidence="2">Clone GOH B32 T37-40</strain>
    </source>
</reference>
<feature type="region of interest" description="Disordered" evidence="1">
    <location>
        <begin position="69"/>
        <end position="95"/>
    </location>
</feature>
<evidence type="ECO:0000313" key="2">
    <source>
        <dbReference type="EMBL" id="KAI5318339.1"/>
    </source>
</evidence>
<organism evidence="2 3">
    <name type="scientific">Prunus dulcis</name>
    <name type="common">Almond</name>
    <name type="synonym">Amygdalus dulcis</name>
    <dbReference type="NCBI Taxonomy" id="3755"/>
    <lineage>
        <taxon>Eukaryota</taxon>
        <taxon>Viridiplantae</taxon>
        <taxon>Streptophyta</taxon>
        <taxon>Embryophyta</taxon>
        <taxon>Tracheophyta</taxon>
        <taxon>Spermatophyta</taxon>
        <taxon>Magnoliopsida</taxon>
        <taxon>eudicotyledons</taxon>
        <taxon>Gunneridae</taxon>
        <taxon>Pentapetalae</taxon>
        <taxon>rosids</taxon>
        <taxon>fabids</taxon>
        <taxon>Rosales</taxon>
        <taxon>Rosaceae</taxon>
        <taxon>Amygdaloideae</taxon>
        <taxon>Amygdaleae</taxon>
        <taxon>Prunus</taxon>
    </lineage>
</organism>
<dbReference type="Proteomes" id="UP001054821">
    <property type="component" value="Chromosome 7"/>
</dbReference>
<evidence type="ECO:0000313" key="3">
    <source>
        <dbReference type="Proteomes" id="UP001054821"/>
    </source>
</evidence>
<proteinExistence type="predicted"/>
<gene>
    <name evidence="2" type="ORF">L3X38_038047</name>
</gene>
<dbReference type="PANTHER" id="PTHR11439">
    <property type="entry name" value="GAG-POL-RELATED RETROTRANSPOSON"/>
    <property type="match status" value="1"/>
</dbReference>
<keyword evidence="3" id="KW-1185">Reference proteome</keyword>
<accession>A0AAD4YR99</accession>
<protein>
    <submittedName>
        <fullName evidence="2">Uncharacterized protein</fullName>
    </submittedName>
</protein>
<sequence length="95" mass="10224">MHSPSVSHRNVVDRILRYLKSAPGNGLMFYKNGNIEVIGYTDVDWAGSITDRPSTSGYFTFVGVARPTPQPFSRSSDPSQAHGPSGRPVPACSTA</sequence>
<dbReference type="PANTHER" id="PTHR11439:SF467">
    <property type="entry name" value="INTEGRASE CATALYTIC DOMAIN-CONTAINING PROTEIN"/>
    <property type="match status" value="1"/>
</dbReference>
<name>A0AAD4YR99_PRUDU</name>
<comment type="caution">
    <text evidence="2">The sequence shown here is derived from an EMBL/GenBank/DDBJ whole genome shotgun (WGS) entry which is preliminary data.</text>
</comment>
<dbReference type="AlphaFoldDB" id="A0AAD4YR99"/>